<evidence type="ECO:0000256" key="2">
    <source>
        <dbReference type="SAM" id="SignalP"/>
    </source>
</evidence>
<dbReference type="STRING" id="157652.A0A371H8P4"/>
<dbReference type="PANTHER" id="PTHR11709">
    <property type="entry name" value="MULTI-COPPER OXIDASE"/>
    <property type="match status" value="1"/>
</dbReference>
<comment type="similarity">
    <text evidence="1">Belongs to the multicopper oxidase family.</text>
</comment>
<feature type="signal peptide" evidence="2">
    <location>
        <begin position="1"/>
        <end position="23"/>
    </location>
</feature>
<organism evidence="4 5">
    <name type="scientific">Mucuna pruriens</name>
    <name type="common">Velvet bean</name>
    <name type="synonym">Dolichos pruriens</name>
    <dbReference type="NCBI Taxonomy" id="157652"/>
    <lineage>
        <taxon>Eukaryota</taxon>
        <taxon>Viridiplantae</taxon>
        <taxon>Streptophyta</taxon>
        <taxon>Embryophyta</taxon>
        <taxon>Tracheophyta</taxon>
        <taxon>Spermatophyta</taxon>
        <taxon>Magnoliopsida</taxon>
        <taxon>eudicotyledons</taxon>
        <taxon>Gunneridae</taxon>
        <taxon>Pentapetalae</taxon>
        <taxon>rosids</taxon>
        <taxon>fabids</taxon>
        <taxon>Fabales</taxon>
        <taxon>Fabaceae</taxon>
        <taxon>Papilionoideae</taxon>
        <taxon>50 kb inversion clade</taxon>
        <taxon>NPAAA clade</taxon>
        <taxon>indigoferoid/millettioid clade</taxon>
        <taxon>Phaseoleae</taxon>
        <taxon>Mucuna</taxon>
    </lineage>
</organism>
<gene>
    <name evidence="4" type="primary">LAC7</name>
    <name evidence="4" type="ORF">CR513_17814</name>
</gene>
<feature type="domain" description="Plastocyanin-like" evidence="3">
    <location>
        <begin position="32"/>
        <end position="82"/>
    </location>
</feature>
<dbReference type="OrthoDB" id="1421483at2759"/>
<dbReference type="AlphaFoldDB" id="A0A371H8P4"/>
<dbReference type="SUPFAM" id="SSF49503">
    <property type="entry name" value="Cupredoxins"/>
    <property type="match status" value="1"/>
</dbReference>
<accession>A0A371H8P4</accession>
<dbReference type="PANTHER" id="PTHR11709:SF9">
    <property type="entry name" value="LACCASE-7"/>
    <property type="match status" value="1"/>
</dbReference>
<evidence type="ECO:0000256" key="1">
    <source>
        <dbReference type="ARBA" id="ARBA00010609"/>
    </source>
</evidence>
<reference evidence="4" key="1">
    <citation type="submission" date="2018-05" db="EMBL/GenBank/DDBJ databases">
        <title>Draft genome of Mucuna pruriens seed.</title>
        <authorList>
            <person name="Nnadi N.E."/>
            <person name="Vos R."/>
            <person name="Hasami M.H."/>
            <person name="Devisetty U.K."/>
            <person name="Aguiy J.C."/>
        </authorList>
    </citation>
    <scope>NUCLEOTIDE SEQUENCE [LARGE SCALE GENOMIC DNA]</scope>
    <source>
        <strain evidence="4">JCA_2017</strain>
    </source>
</reference>
<name>A0A371H8P4_MUCPR</name>
<dbReference type="InterPro" id="IPR008972">
    <property type="entry name" value="Cupredoxin"/>
</dbReference>
<proteinExistence type="inferred from homology"/>
<dbReference type="GO" id="GO:0016491">
    <property type="term" value="F:oxidoreductase activity"/>
    <property type="evidence" value="ECO:0007669"/>
    <property type="project" value="TreeGrafter"/>
</dbReference>
<dbReference type="Proteomes" id="UP000257109">
    <property type="component" value="Unassembled WGS sequence"/>
</dbReference>
<dbReference type="InterPro" id="IPR011707">
    <property type="entry name" value="Cu-oxidase-like_N"/>
</dbReference>
<feature type="chain" id="PRO_5016794833" evidence="2">
    <location>
        <begin position="24"/>
        <end position="82"/>
    </location>
</feature>
<dbReference type="InterPro" id="IPR045087">
    <property type="entry name" value="Cu-oxidase_fam"/>
</dbReference>
<sequence>MKLFVCSLVWAFALTLASSLVHAAIVEHTFNVDNIPVQRLCQQQVITAVNGTLPGPTINVREGDTVVIHVLNKSPYNITIHW</sequence>
<dbReference type="Gene3D" id="2.60.40.420">
    <property type="entry name" value="Cupredoxins - blue copper proteins"/>
    <property type="match status" value="1"/>
</dbReference>
<feature type="non-terminal residue" evidence="4">
    <location>
        <position position="1"/>
    </location>
</feature>
<dbReference type="EMBL" id="QJKJ01003287">
    <property type="protein sequence ID" value="RDX99169.1"/>
    <property type="molecule type" value="Genomic_DNA"/>
</dbReference>
<dbReference type="GO" id="GO:0005507">
    <property type="term" value="F:copper ion binding"/>
    <property type="evidence" value="ECO:0007669"/>
    <property type="project" value="InterPro"/>
</dbReference>
<dbReference type="Pfam" id="PF07732">
    <property type="entry name" value="Cu-oxidase_3"/>
    <property type="match status" value="1"/>
</dbReference>
<keyword evidence="5" id="KW-1185">Reference proteome</keyword>
<protein>
    <submittedName>
        <fullName evidence="4">Laccase-7</fullName>
    </submittedName>
</protein>
<evidence type="ECO:0000259" key="3">
    <source>
        <dbReference type="Pfam" id="PF07732"/>
    </source>
</evidence>
<keyword evidence="2" id="KW-0732">Signal</keyword>
<comment type="caution">
    <text evidence="4">The sequence shown here is derived from an EMBL/GenBank/DDBJ whole genome shotgun (WGS) entry which is preliminary data.</text>
</comment>
<evidence type="ECO:0000313" key="5">
    <source>
        <dbReference type="Proteomes" id="UP000257109"/>
    </source>
</evidence>
<evidence type="ECO:0000313" key="4">
    <source>
        <dbReference type="EMBL" id="RDX99169.1"/>
    </source>
</evidence>